<dbReference type="PANTHER" id="PTHR30047:SF7">
    <property type="entry name" value="HIGH-AFFINITY CHOLINE TRANSPORT PROTEIN"/>
    <property type="match status" value="1"/>
</dbReference>
<comment type="subcellular location">
    <subcellularLocation>
        <location evidence="1">Cell membrane</location>
        <topology evidence="1">Multi-pass membrane protein</topology>
    </subcellularLocation>
</comment>
<accession>A0A7Y9RT83</accession>
<feature type="transmembrane region" description="Helical" evidence="9">
    <location>
        <begin position="48"/>
        <end position="66"/>
    </location>
</feature>
<feature type="region of interest" description="Disordered" evidence="8">
    <location>
        <begin position="1"/>
        <end position="37"/>
    </location>
</feature>
<dbReference type="InterPro" id="IPR000060">
    <property type="entry name" value="BCCT_transptr"/>
</dbReference>
<feature type="transmembrane region" description="Helical" evidence="9">
    <location>
        <begin position="86"/>
        <end position="105"/>
    </location>
</feature>
<dbReference type="Pfam" id="PF02028">
    <property type="entry name" value="BCCT"/>
    <property type="match status" value="1"/>
</dbReference>
<reference evidence="10 11" key="1">
    <citation type="submission" date="2020-07" db="EMBL/GenBank/DDBJ databases">
        <title>Sequencing the genomes of 1000 actinobacteria strains.</title>
        <authorList>
            <person name="Klenk H.-P."/>
        </authorList>
    </citation>
    <scope>NUCLEOTIDE SEQUENCE [LARGE SCALE GENOMIC DNA]</scope>
    <source>
        <strain evidence="10 11">DSM 24552</strain>
    </source>
</reference>
<evidence type="ECO:0000256" key="8">
    <source>
        <dbReference type="SAM" id="MobiDB-lite"/>
    </source>
</evidence>
<evidence type="ECO:0000256" key="4">
    <source>
        <dbReference type="ARBA" id="ARBA00022475"/>
    </source>
</evidence>
<dbReference type="AlphaFoldDB" id="A0A7Y9RT83"/>
<feature type="transmembrane region" description="Helical" evidence="9">
    <location>
        <begin position="438"/>
        <end position="457"/>
    </location>
</feature>
<proteinExistence type="inferred from homology"/>
<keyword evidence="3" id="KW-0813">Transport</keyword>
<comment type="caution">
    <text evidence="10">The sequence shown here is derived from an EMBL/GenBank/DDBJ whole genome shotgun (WGS) entry which is preliminary data.</text>
</comment>
<feature type="compositionally biased region" description="Pro residues" evidence="8">
    <location>
        <begin position="1"/>
        <end position="16"/>
    </location>
</feature>
<evidence type="ECO:0000256" key="7">
    <source>
        <dbReference type="ARBA" id="ARBA00023136"/>
    </source>
</evidence>
<evidence type="ECO:0000256" key="3">
    <source>
        <dbReference type="ARBA" id="ARBA00022448"/>
    </source>
</evidence>
<name>A0A7Y9RT83_9ACTN</name>
<keyword evidence="4" id="KW-1003">Cell membrane</keyword>
<feature type="transmembrane region" description="Helical" evidence="9">
    <location>
        <begin position="484"/>
        <end position="503"/>
    </location>
</feature>
<keyword evidence="7 9" id="KW-0472">Membrane</keyword>
<feature type="transmembrane region" description="Helical" evidence="9">
    <location>
        <begin position="298"/>
        <end position="319"/>
    </location>
</feature>
<feature type="transmembrane region" description="Helical" evidence="9">
    <location>
        <begin position="356"/>
        <end position="373"/>
    </location>
</feature>
<feature type="compositionally biased region" description="Low complexity" evidence="8">
    <location>
        <begin position="561"/>
        <end position="578"/>
    </location>
</feature>
<dbReference type="Proteomes" id="UP000544110">
    <property type="component" value="Unassembled WGS sequence"/>
</dbReference>
<feature type="transmembrane region" description="Helical" evidence="9">
    <location>
        <begin position="178"/>
        <end position="197"/>
    </location>
</feature>
<evidence type="ECO:0000313" key="10">
    <source>
        <dbReference type="EMBL" id="NYG54453.1"/>
    </source>
</evidence>
<feature type="transmembrane region" description="Helical" evidence="9">
    <location>
        <begin position="509"/>
        <end position="532"/>
    </location>
</feature>
<comment type="similarity">
    <text evidence="2">Belongs to the BCCT transporter (TC 2.A.15) family.</text>
</comment>
<feature type="transmembrane region" description="Helical" evidence="9">
    <location>
        <begin position="266"/>
        <end position="286"/>
    </location>
</feature>
<organism evidence="10 11">
    <name type="scientific">Nocardioides perillae</name>
    <dbReference type="NCBI Taxonomy" id="1119534"/>
    <lineage>
        <taxon>Bacteria</taxon>
        <taxon>Bacillati</taxon>
        <taxon>Actinomycetota</taxon>
        <taxon>Actinomycetes</taxon>
        <taxon>Propionibacteriales</taxon>
        <taxon>Nocardioidaceae</taxon>
        <taxon>Nocardioides</taxon>
    </lineage>
</organism>
<evidence type="ECO:0000256" key="1">
    <source>
        <dbReference type="ARBA" id="ARBA00004651"/>
    </source>
</evidence>
<feature type="transmembrane region" description="Helical" evidence="9">
    <location>
        <begin position="225"/>
        <end position="246"/>
    </location>
</feature>
<dbReference type="EMBL" id="JACCAC010000001">
    <property type="protein sequence ID" value="NYG54453.1"/>
    <property type="molecule type" value="Genomic_DNA"/>
</dbReference>
<dbReference type="RefSeq" id="WP_343049072.1">
    <property type="nucleotide sequence ID" value="NZ_JACCAC010000001.1"/>
</dbReference>
<feature type="transmembrane region" description="Helical" evidence="9">
    <location>
        <begin position="385"/>
        <end position="403"/>
    </location>
</feature>
<feature type="region of interest" description="Disordered" evidence="8">
    <location>
        <begin position="561"/>
        <end position="587"/>
    </location>
</feature>
<protein>
    <submittedName>
        <fullName evidence="10">Choline/glycine/proline betaine transport protein</fullName>
    </submittedName>
</protein>
<keyword evidence="11" id="KW-1185">Reference proteome</keyword>
<dbReference type="GO" id="GO:0005886">
    <property type="term" value="C:plasma membrane"/>
    <property type="evidence" value="ECO:0007669"/>
    <property type="project" value="UniProtKB-SubCell"/>
</dbReference>
<keyword evidence="5 9" id="KW-0812">Transmembrane</keyword>
<evidence type="ECO:0000256" key="5">
    <source>
        <dbReference type="ARBA" id="ARBA00022692"/>
    </source>
</evidence>
<sequence length="587" mass="61553">MTTSPPTSPPTPPAPGDPGRRPAEGGSPADRPSRRTPGGAGLIRAPRVFVPAAVLLVAFVAVALAMPGRLGEALTAANTTVVTDLGWYYVLLVTGFVAFAAYVALSPLGNVTLGKDDEEPEFGLKSWFAMLFAAGMGIGLVFWGVAEPLNHFTSPPPGTPAGEPAAARAAMDVTFLHWGLHAWAIYVVVGLAIAYAVHRKGRPVSIRWALEPLLGKRVDGFWGDAIDVVAIVGTLFGVATSLGFGVTQVAAGLGYLDVVDEPTDTLLVGLVIAITAIAMVSVLSGVDRGIKWLSNLNMGLAALLVGAVLLLGPTVFLLSDFVQQIGSYLQGFLRLSFNTYSFQGQAGEDFLAGWTTYYWGWWMSWAPFVGVFIARISRGRTVRQFVAGVMLVPTLVTMLWFAVMGGTALHREIFGGGGLVGEEGVDTNLALFQMLDGLPLGTLLSVVAIFLVVVFFVTSSDSGSFVVDMIASGGDLDPPRWSRAFWASLQGVIAIALLLAGGLSALQTMAILVALPFSVVMVLMVVSTTKALNAEHRAVKRLVRRQLVADVADRVAEEGAADAAAKGAARTGTRAGFRAGSGGTGPR</sequence>
<gene>
    <name evidence="10" type="ORF">BJ989_000757</name>
</gene>
<dbReference type="NCBIfam" id="TIGR00842">
    <property type="entry name" value="bcct"/>
    <property type="match status" value="1"/>
</dbReference>
<evidence type="ECO:0000313" key="11">
    <source>
        <dbReference type="Proteomes" id="UP000544110"/>
    </source>
</evidence>
<evidence type="ECO:0000256" key="9">
    <source>
        <dbReference type="SAM" id="Phobius"/>
    </source>
</evidence>
<evidence type="ECO:0000256" key="6">
    <source>
        <dbReference type="ARBA" id="ARBA00022989"/>
    </source>
</evidence>
<dbReference type="GO" id="GO:0022857">
    <property type="term" value="F:transmembrane transporter activity"/>
    <property type="evidence" value="ECO:0007669"/>
    <property type="project" value="InterPro"/>
</dbReference>
<dbReference type="PANTHER" id="PTHR30047">
    <property type="entry name" value="HIGH-AFFINITY CHOLINE TRANSPORT PROTEIN-RELATED"/>
    <property type="match status" value="1"/>
</dbReference>
<evidence type="ECO:0000256" key="2">
    <source>
        <dbReference type="ARBA" id="ARBA00005658"/>
    </source>
</evidence>
<feature type="transmembrane region" description="Helical" evidence="9">
    <location>
        <begin position="126"/>
        <end position="146"/>
    </location>
</feature>
<keyword evidence="6 9" id="KW-1133">Transmembrane helix</keyword>